<organism evidence="10 11">
    <name type="scientific">Marinilactibacillus psychrotolerans</name>
    <dbReference type="NCBI Taxonomy" id="191770"/>
    <lineage>
        <taxon>Bacteria</taxon>
        <taxon>Bacillati</taxon>
        <taxon>Bacillota</taxon>
        <taxon>Bacilli</taxon>
        <taxon>Lactobacillales</taxon>
        <taxon>Carnobacteriaceae</taxon>
        <taxon>Marinilactibacillus</taxon>
    </lineage>
</organism>
<keyword evidence="5" id="KW-0788">Thiol protease</keyword>
<dbReference type="RefSeq" id="WP_138471742.1">
    <property type="nucleotide sequence ID" value="NZ_VBTE01000015.1"/>
</dbReference>
<dbReference type="PANTHER" id="PTHR47053:SF1">
    <property type="entry name" value="MUREIN DD-ENDOPEPTIDASE MEPH-RELATED"/>
    <property type="match status" value="1"/>
</dbReference>
<keyword evidence="6" id="KW-0175">Coiled coil</keyword>
<feature type="coiled-coil region" evidence="6">
    <location>
        <begin position="27"/>
        <end position="110"/>
    </location>
</feature>
<evidence type="ECO:0000256" key="3">
    <source>
        <dbReference type="ARBA" id="ARBA00022729"/>
    </source>
</evidence>
<feature type="compositionally biased region" description="Low complexity" evidence="7">
    <location>
        <begin position="344"/>
        <end position="356"/>
    </location>
</feature>
<dbReference type="STRING" id="191770.SAMN04488013_12020"/>
<feature type="compositionally biased region" description="Low complexity" evidence="7">
    <location>
        <begin position="267"/>
        <end position="277"/>
    </location>
</feature>
<dbReference type="AlphaFoldDB" id="A0A5R9C426"/>
<dbReference type="GO" id="GO:0006508">
    <property type="term" value="P:proteolysis"/>
    <property type="evidence" value="ECO:0007669"/>
    <property type="project" value="UniProtKB-KW"/>
</dbReference>
<dbReference type="GO" id="GO:0008234">
    <property type="term" value="F:cysteine-type peptidase activity"/>
    <property type="evidence" value="ECO:0007669"/>
    <property type="project" value="UniProtKB-KW"/>
</dbReference>
<dbReference type="Proteomes" id="UP000307201">
    <property type="component" value="Unassembled WGS sequence"/>
</dbReference>
<comment type="caution">
    <text evidence="10">The sequence shown here is derived from an EMBL/GenBank/DDBJ whole genome shotgun (WGS) entry which is preliminary data.</text>
</comment>
<dbReference type="InterPro" id="IPR038765">
    <property type="entry name" value="Papain-like_cys_pep_sf"/>
</dbReference>
<dbReference type="InterPro" id="IPR051202">
    <property type="entry name" value="Peptidase_C40"/>
</dbReference>
<gene>
    <name evidence="10" type="ORF">FEZ48_06440</name>
</gene>
<dbReference type="PROSITE" id="PS51935">
    <property type="entry name" value="NLPC_P60"/>
    <property type="match status" value="1"/>
</dbReference>
<evidence type="ECO:0000313" key="11">
    <source>
        <dbReference type="Proteomes" id="UP000307201"/>
    </source>
</evidence>
<evidence type="ECO:0000256" key="8">
    <source>
        <dbReference type="SAM" id="SignalP"/>
    </source>
</evidence>
<evidence type="ECO:0000256" key="6">
    <source>
        <dbReference type="SAM" id="Coils"/>
    </source>
</evidence>
<keyword evidence="4" id="KW-0378">Hydrolase</keyword>
<dbReference type="InterPro" id="IPR057309">
    <property type="entry name" value="PcsB_CC"/>
</dbReference>
<dbReference type="Pfam" id="PF24568">
    <property type="entry name" value="CC_PcsB"/>
    <property type="match status" value="1"/>
</dbReference>
<dbReference type="Gene3D" id="6.10.250.3150">
    <property type="match status" value="1"/>
</dbReference>
<evidence type="ECO:0000259" key="9">
    <source>
        <dbReference type="PROSITE" id="PS51935"/>
    </source>
</evidence>
<dbReference type="EMBL" id="VBTE01000015">
    <property type="protein sequence ID" value="TLQ07616.1"/>
    <property type="molecule type" value="Genomic_DNA"/>
</dbReference>
<name>A0A5R9C426_9LACT</name>
<sequence>MKSKLIIFSATTTMLLSSVMAAPMVSANEYDTQIDEAKKQVEENKDQVDSLDETINSLESKSANTEAELTVINDEISKNKAFMQDAAERLQKAQAEYTTLQEDIANLEVVIEKRNGQLEDQARKIQVDGQTANYIEFVLDSESISDVIGRMEVVTNLMHSNSKLVEAQVRDKEEVAAKQEKTKQTIVQQNSLAEELELTAADLEQQQLEQEVLVAQLAAEKSTVESDRSEFLAQRDAAEAQVTQLLASRDEANKAAQEAQAQREQEEAQTVAAAETAPVEDEATVSTSSSTPANQNSSESDESSESNQDAAAQTPSNNVSNGNSNNNSGNNSNKTNEPRPAAPKPAESKPAASKPTAPKPEPKPSGASWGAIKAAADSMLGTPYEYGSRGTSTFDCSGFTMWVFRQVGKSLHATADSQYRNSARVSNPQPGDLVFFGSGGRATHVGIYAGGGQFVGAQTSTGVAYTGVHSSYWGPKFMGYGRY</sequence>
<protein>
    <submittedName>
        <fullName evidence="10">CHAP domain-containing protein</fullName>
    </submittedName>
</protein>
<dbReference type="SUPFAM" id="SSF54001">
    <property type="entry name" value="Cysteine proteinases"/>
    <property type="match status" value="1"/>
</dbReference>
<accession>A0A5R9C426</accession>
<dbReference type="InterPro" id="IPR000064">
    <property type="entry name" value="NLP_P60_dom"/>
</dbReference>
<dbReference type="OrthoDB" id="1654978at2"/>
<evidence type="ECO:0000256" key="1">
    <source>
        <dbReference type="ARBA" id="ARBA00007074"/>
    </source>
</evidence>
<dbReference type="PANTHER" id="PTHR47053">
    <property type="entry name" value="MUREIN DD-ENDOPEPTIDASE MEPH-RELATED"/>
    <property type="match status" value="1"/>
</dbReference>
<reference evidence="10 11" key="1">
    <citation type="submission" date="2019-05" db="EMBL/GenBank/DDBJ databases">
        <title>The metagenome of a microbial culture collection derived from dairy environment covers the genomic content of the human microbiome.</title>
        <authorList>
            <person name="Roder T."/>
            <person name="Wuthrich D."/>
            <person name="Sattari Z."/>
            <person name="Von Ah U."/>
            <person name="Bar C."/>
            <person name="Ronchi F."/>
            <person name="Macpherson A.J."/>
            <person name="Ganal-Vonarburg S.C."/>
            <person name="Bruggmann R."/>
            <person name="Vergeres G."/>
        </authorList>
    </citation>
    <scope>NUCLEOTIDE SEQUENCE [LARGE SCALE GENOMIC DNA]</scope>
    <source>
        <strain evidence="10 11">FAM 24235</strain>
    </source>
</reference>
<evidence type="ECO:0000256" key="2">
    <source>
        <dbReference type="ARBA" id="ARBA00022670"/>
    </source>
</evidence>
<evidence type="ECO:0000256" key="5">
    <source>
        <dbReference type="ARBA" id="ARBA00022807"/>
    </source>
</evidence>
<evidence type="ECO:0000256" key="7">
    <source>
        <dbReference type="SAM" id="MobiDB-lite"/>
    </source>
</evidence>
<feature type="region of interest" description="Disordered" evidence="7">
    <location>
        <begin position="249"/>
        <end position="369"/>
    </location>
</feature>
<dbReference type="Pfam" id="PF00877">
    <property type="entry name" value="NLPC_P60"/>
    <property type="match status" value="1"/>
</dbReference>
<dbReference type="Gene3D" id="3.90.1720.10">
    <property type="entry name" value="endopeptidase domain like (from Nostoc punctiforme)"/>
    <property type="match status" value="1"/>
</dbReference>
<comment type="similarity">
    <text evidence="1">Belongs to the peptidase C40 family.</text>
</comment>
<feature type="domain" description="NlpC/P60" evidence="9">
    <location>
        <begin position="365"/>
        <end position="483"/>
    </location>
</feature>
<feature type="signal peptide" evidence="8">
    <location>
        <begin position="1"/>
        <end position="21"/>
    </location>
</feature>
<evidence type="ECO:0000313" key="10">
    <source>
        <dbReference type="EMBL" id="TLQ07616.1"/>
    </source>
</evidence>
<proteinExistence type="inferred from homology"/>
<evidence type="ECO:0000256" key="4">
    <source>
        <dbReference type="ARBA" id="ARBA00022801"/>
    </source>
</evidence>
<keyword evidence="3 8" id="KW-0732">Signal</keyword>
<feature type="chain" id="PRO_5038809163" evidence="8">
    <location>
        <begin position="22"/>
        <end position="483"/>
    </location>
</feature>
<feature type="compositionally biased region" description="Low complexity" evidence="7">
    <location>
        <begin position="305"/>
        <end position="333"/>
    </location>
</feature>
<keyword evidence="2" id="KW-0645">Protease</keyword>